<feature type="non-terminal residue" evidence="1">
    <location>
        <position position="1"/>
    </location>
</feature>
<dbReference type="Proteomes" id="UP000291778">
    <property type="component" value="Unassembled WGS sequence"/>
</dbReference>
<dbReference type="InterPro" id="IPR029058">
    <property type="entry name" value="AB_hydrolase_fold"/>
</dbReference>
<dbReference type="RefSeq" id="WP_130091757.1">
    <property type="nucleotide sequence ID" value="NZ_JABXCP010000289.1"/>
</dbReference>
<proteinExistence type="predicted"/>
<evidence type="ECO:0000313" key="1">
    <source>
        <dbReference type="EMBL" id="RYL72610.1"/>
    </source>
</evidence>
<dbReference type="SUPFAM" id="SSF53474">
    <property type="entry name" value="alpha/beta-Hydrolases"/>
    <property type="match status" value="1"/>
</dbReference>
<evidence type="ECO:0000313" key="2">
    <source>
        <dbReference type="Proteomes" id="UP000291778"/>
    </source>
</evidence>
<dbReference type="Pfam" id="PF00756">
    <property type="entry name" value="Esterase"/>
    <property type="match status" value="1"/>
</dbReference>
<sequence>LVLSHSPSMWWTPERTSRPGLFSETDTSWVSEHLLSAPPQGVRISLCVGSLEGSTVPHVQQLHQRLITAGVESHCAIYTGGHDYAWWRGALIDGIGLLQG</sequence>
<gene>
    <name evidence="1" type="ORF">EWK56_27440</name>
</gene>
<dbReference type="EMBL" id="SERV01000120">
    <property type="protein sequence ID" value="RYL72610.1"/>
    <property type="molecule type" value="Genomic_DNA"/>
</dbReference>
<accession>A0A4Q4HTC3</accession>
<comment type="caution">
    <text evidence="1">The sequence shown here is derived from an EMBL/GenBank/DDBJ whole genome shotgun (WGS) entry which is preliminary data.</text>
</comment>
<dbReference type="InterPro" id="IPR000801">
    <property type="entry name" value="Esterase-like"/>
</dbReference>
<dbReference type="Gene3D" id="3.40.50.1820">
    <property type="entry name" value="alpha/beta hydrolase"/>
    <property type="match status" value="1"/>
</dbReference>
<dbReference type="AlphaFoldDB" id="A0A4Q4HTC3"/>
<name>A0A4Q4HTC3_ECOLX</name>
<protein>
    <submittedName>
        <fullName evidence="1">Esterase family protein</fullName>
    </submittedName>
</protein>
<organism evidence="1 2">
    <name type="scientific">Escherichia coli</name>
    <dbReference type="NCBI Taxonomy" id="562"/>
    <lineage>
        <taxon>Bacteria</taxon>
        <taxon>Pseudomonadati</taxon>
        <taxon>Pseudomonadota</taxon>
        <taxon>Gammaproteobacteria</taxon>
        <taxon>Enterobacterales</taxon>
        <taxon>Enterobacteriaceae</taxon>
        <taxon>Escherichia</taxon>
    </lineage>
</organism>
<reference evidence="1 2" key="1">
    <citation type="submission" date="2019-02" db="EMBL/GenBank/DDBJ databases">
        <authorList>
            <person name="Slukin P."/>
            <person name="Fursova N."/>
            <person name="Ermolenko Z."/>
            <person name="Mayskaya N."/>
            <person name="Kislichkina A."/>
            <person name="Mukhina T."/>
            <person name="Sizova A."/>
            <person name="Bogun A."/>
        </authorList>
    </citation>
    <scope>NUCLEOTIDE SEQUENCE [LARGE SCALE GENOMIC DNA]</scope>
    <source>
        <strain evidence="2">SCPM-O-B-8431(U15)</strain>
    </source>
</reference>